<name>A0A9D4GFD4_DREPO</name>
<reference evidence="1" key="1">
    <citation type="journal article" date="2019" name="bioRxiv">
        <title>The Genome of the Zebra Mussel, Dreissena polymorpha: A Resource for Invasive Species Research.</title>
        <authorList>
            <person name="McCartney M.A."/>
            <person name="Auch B."/>
            <person name="Kono T."/>
            <person name="Mallez S."/>
            <person name="Zhang Y."/>
            <person name="Obille A."/>
            <person name="Becker A."/>
            <person name="Abrahante J.E."/>
            <person name="Garbe J."/>
            <person name="Badalamenti J.P."/>
            <person name="Herman A."/>
            <person name="Mangelson H."/>
            <person name="Liachko I."/>
            <person name="Sullivan S."/>
            <person name="Sone E.D."/>
            <person name="Koren S."/>
            <person name="Silverstein K.A.T."/>
            <person name="Beckman K.B."/>
            <person name="Gohl D.M."/>
        </authorList>
    </citation>
    <scope>NUCLEOTIDE SEQUENCE</scope>
    <source>
        <strain evidence="1">Duluth1</strain>
        <tissue evidence="1">Whole animal</tissue>
    </source>
</reference>
<proteinExistence type="predicted"/>
<sequence>MMVCELPPHTRTCPLFVTCRPRSPPDCRIGSISVEITGPFLDMVTSLSLSLFTTYILSPSGLMAQYVTVFRKIILTSIKHYHRT</sequence>
<evidence type="ECO:0000313" key="2">
    <source>
        <dbReference type="Proteomes" id="UP000828390"/>
    </source>
</evidence>
<protein>
    <submittedName>
        <fullName evidence="1">Uncharacterized protein</fullName>
    </submittedName>
</protein>
<dbReference type="EMBL" id="JAIWYP010000005">
    <property type="protein sequence ID" value="KAH3816301.1"/>
    <property type="molecule type" value="Genomic_DNA"/>
</dbReference>
<comment type="caution">
    <text evidence="1">The sequence shown here is derived from an EMBL/GenBank/DDBJ whole genome shotgun (WGS) entry which is preliminary data.</text>
</comment>
<organism evidence="1 2">
    <name type="scientific">Dreissena polymorpha</name>
    <name type="common">Zebra mussel</name>
    <name type="synonym">Mytilus polymorpha</name>
    <dbReference type="NCBI Taxonomy" id="45954"/>
    <lineage>
        <taxon>Eukaryota</taxon>
        <taxon>Metazoa</taxon>
        <taxon>Spiralia</taxon>
        <taxon>Lophotrochozoa</taxon>
        <taxon>Mollusca</taxon>
        <taxon>Bivalvia</taxon>
        <taxon>Autobranchia</taxon>
        <taxon>Heteroconchia</taxon>
        <taxon>Euheterodonta</taxon>
        <taxon>Imparidentia</taxon>
        <taxon>Neoheterodontei</taxon>
        <taxon>Myida</taxon>
        <taxon>Dreissenoidea</taxon>
        <taxon>Dreissenidae</taxon>
        <taxon>Dreissena</taxon>
    </lineage>
</organism>
<dbReference type="AlphaFoldDB" id="A0A9D4GFD4"/>
<reference evidence="1" key="2">
    <citation type="submission" date="2020-11" db="EMBL/GenBank/DDBJ databases">
        <authorList>
            <person name="McCartney M.A."/>
            <person name="Auch B."/>
            <person name="Kono T."/>
            <person name="Mallez S."/>
            <person name="Becker A."/>
            <person name="Gohl D.M."/>
            <person name="Silverstein K.A.T."/>
            <person name="Koren S."/>
            <person name="Bechman K.B."/>
            <person name="Herman A."/>
            <person name="Abrahante J.E."/>
            <person name="Garbe J."/>
        </authorList>
    </citation>
    <scope>NUCLEOTIDE SEQUENCE</scope>
    <source>
        <strain evidence="1">Duluth1</strain>
        <tissue evidence="1">Whole animal</tissue>
    </source>
</reference>
<accession>A0A9D4GFD4</accession>
<keyword evidence="2" id="KW-1185">Reference proteome</keyword>
<evidence type="ECO:0000313" key="1">
    <source>
        <dbReference type="EMBL" id="KAH3816301.1"/>
    </source>
</evidence>
<gene>
    <name evidence="1" type="ORF">DPMN_117814</name>
</gene>
<dbReference type="Proteomes" id="UP000828390">
    <property type="component" value="Unassembled WGS sequence"/>
</dbReference>